<dbReference type="InterPro" id="IPR000794">
    <property type="entry name" value="Beta-ketoacyl_synthase"/>
</dbReference>
<evidence type="ECO:0000256" key="3">
    <source>
        <dbReference type="RuleBase" id="RU003694"/>
    </source>
</evidence>
<dbReference type="GO" id="GO:0006633">
    <property type="term" value="P:fatty acid biosynthetic process"/>
    <property type="evidence" value="ECO:0007669"/>
    <property type="project" value="InterPro"/>
</dbReference>
<feature type="domain" description="Ketosynthase family 3 (KS3)" evidence="4">
    <location>
        <begin position="2"/>
        <end position="393"/>
    </location>
</feature>
<dbReference type="Pfam" id="PF02801">
    <property type="entry name" value="Ketoacyl-synt_C"/>
    <property type="match status" value="1"/>
</dbReference>
<evidence type="ECO:0000313" key="6">
    <source>
        <dbReference type="Proteomes" id="UP000199116"/>
    </source>
</evidence>
<dbReference type="CDD" id="cd00834">
    <property type="entry name" value="KAS_I_II"/>
    <property type="match status" value="1"/>
</dbReference>
<dbReference type="SUPFAM" id="SSF53901">
    <property type="entry name" value="Thiolase-like"/>
    <property type="match status" value="1"/>
</dbReference>
<keyword evidence="2 3" id="KW-0808">Transferase</keyword>
<accession>A0A1I2KCE2</accession>
<proteinExistence type="inferred from homology"/>
<gene>
    <name evidence="5" type="ORF">SAMN04488033_102253</name>
</gene>
<dbReference type="SMART" id="SM00825">
    <property type="entry name" value="PKS_KS"/>
    <property type="match status" value="1"/>
</dbReference>
<keyword evidence="6" id="KW-1185">Reference proteome</keyword>
<dbReference type="GO" id="GO:0005829">
    <property type="term" value="C:cytosol"/>
    <property type="evidence" value="ECO:0007669"/>
    <property type="project" value="TreeGrafter"/>
</dbReference>
<comment type="similarity">
    <text evidence="1 3">Belongs to the thiolase-like superfamily. Beta-ketoacyl-ACP synthases family.</text>
</comment>
<dbReference type="InterPro" id="IPR016039">
    <property type="entry name" value="Thiolase-like"/>
</dbReference>
<protein>
    <submittedName>
        <fullName evidence="5">3-oxoacyl-[acyl-carrier-protein] synthase-1</fullName>
    </submittedName>
</protein>
<dbReference type="InterPro" id="IPR014031">
    <property type="entry name" value="Ketoacyl_synth_C"/>
</dbReference>
<evidence type="ECO:0000313" key="5">
    <source>
        <dbReference type="EMBL" id="SFF64113.1"/>
    </source>
</evidence>
<dbReference type="RefSeq" id="WP_093302735.1">
    <property type="nucleotide sequence ID" value="NZ_FOOH01000002.1"/>
</dbReference>
<evidence type="ECO:0000259" key="4">
    <source>
        <dbReference type="PROSITE" id="PS52004"/>
    </source>
</evidence>
<dbReference type="GO" id="GO:0004315">
    <property type="term" value="F:3-oxoacyl-[acyl-carrier-protein] synthase activity"/>
    <property type="evidence" value="ECO:0007669"/>
    <property type="project" value="InterPro"/>
</dbReference>
<dbReference type="AlphaFoldDB" id="A0A1I2KCE2"/>
<name>A0A1I2KCE2_9FLAO</name>
<evidence type="ECO:0000256" key="2">
    <source>
        <dbReference type="ARBA" id="ARBA00022679"/>
    </source>
</evidence>
<dbReference type="PROSITE" id="PS00606">
    <property type="entry name" value="KS3_1"/>
    <property type="match status" value="1"/>
</dbReference>
<dbReference type="PANTHER" id="PTHR11712:SF336">
    <property type="entry name" value="3-OXOACYL-[ACYL-CARRIER-PROTEIN] SYNTHASE, MITOCHONDRIAL"/>
    <property type="match status" value="1"/>
</dbReference>
<reference evidence="6" key="1">
    <citation type="submission" date="2016-10" db="EMBL/GenBank/DDBJ databases">
        <authorList>
            <person name="Varghese N."/>
            <person name="Submissions S."/>
        </authorList>
    </citation>
    <scope>NUCLEOTIDE SEQUENCE [LARGE SCALE GENOMIC DNA]</scope>
    <source>
        <strain evidence="6">DSM 23515</strain>
    </source>
</reference>
<dbReference type="InterPro" id="IPR020841">
    <property type="entry name" value="PKS_Beta-ketoAc_synthase_dom"/>
</dbReference>
<dbReference type="PROSITE" id="PS52004">
    <property type="entry name" value="KS3_2"/>
    <property type="match status" value="1"/>
</dbReference>
<dbReference type="Gene3D" id="3.40.47.10">
    <property type="match status" value="1"/>
</dbReference>
<dbReference type="EMBL" id="FOOH01000002">
    <property type="protein sequence ID" value="SFF64113.1"/>
    <property type="molecule type" value="Genomic_DNA"/>
</dbReference>
<dbReference type="Pfam" id="PF00109">
    <property type="entry name" value="ketoacyl-synt"/>
    <property type="match status" value="1"/>
</dbReference>
<dbReference type="InterPro" id="IPR014030">
    <property type="entry name" value="Ketoacyl_synth_N"/>
</dbReference>
<dbReference type="PANTHER" id="PTHR11712">
    <property type="entry name" value="POLYKETIDE SYNTHASE-RELATED"/>
    <property type="match status" value="1"/>
</dbReference>
<organism evidence="5 6">
    <name type="scientific">Salegentibacter agarivorans</name>
    <dbReference type="NCBI Taxonomy" id="345907"/>
    <lineage>
        <taxon>Bacteria</taxon>
        <taxon>Pseudomonadati</taxon>
        <taxon>Bacteroidota</taxon>
        <taxon>Flavobacteriia</taxon>
        <taxon>Flavobacteriales</taxon>
        <taxon>Flavobacteriaceae</taxon>
        <taxon>Salegentibacter</taxon>
    </lineage>
</organism>
<evidence type="ECO:0000256" key="1">
    <source>
        <dbReference type="ARBA" id="ARBA00008467"/>
    </source>
</evidence>
<dbReference type="Proteomes" id="UP000199116">
    <property type="component" value="Unassembled WGS sequence"/>
</dbReference>
<sequence length="396" mass="42278">MNKSVAVTGMGIISAIGNNTAANYNSLISGKHGISTPEVLKTIYKHLPVGEIKISNESIAKKLNLPENHSYTRAALLGALAVKEAIFQANLKLDGDTGFISGTSVGGMDATETYFKDFSEGKTDNNRFIRAQHPGFTTEKIAEYFEVNGFVSTISTACSSGANAIMLGARMIKTGKLKRVIVGGTDCLTKFTLNGFNSLMILSNEQCKPFDENRKGLNLGEGAAYLVLEAEEEINGKPVLGRISGYGNANDAFHQTASSENGEGAFLAMQKALKTAGIPVEKINYINAHGTATKNNDKAESAALERIFSNKLPDFSSTKAFTGHTLAASGALEAVYSLLAIQNEQVFPNLNFSNPMLNPGFIPVTNLKEKPIDYVLSNSFGFGGNCTSLIFSKNGI</sequence>
<dbReference type="InterPro" id="IPR018201">
    <property type="entry name" value="Ketoacyl_synth_AS"/>
</dbReference>